<dbReference type="AlphaFoldDB" id="A0A314XGR6"/>
<reference evidence="2 3" key="1">
    <citation type="submission" date="2018-02" db="EMBL/GenBank/DDBJ databases">
        <title>Draft genome of wild Prunus yedoensis var. nudiflora.</title>
        <authorList>
            <person name="Baek S."/>
            <person name="Kim J.-H."/>
            <person name="Choi K."/>
            <person name="Kim G.-B."/>
            <person name="Cho A."/>
            <person name="Jang H."/>
            <person name="Shin C.-H."/>
            <person name="Yu H.-J."/>
            <person name="Mun J.-H."/>
        </authorList>
    </citation>
    <scope>NUCLEOTIDE SEQUENCE [LARGE SCALE GENOMIC DNA]</scope>
    <source>
        <strain evidence="3">cv. Jeju island</strain>
        <tissue evidence="2">Leaf</tissue>
    </source>
</reference>
<gene>
    <name evidence="2" type="ORF">Pyn_33710</name>
</gene>
<protein>
    <submittedName>
        <fullName evidence="2">Uncharacterized protein</fullName>
    </submittedName>
</protein>
<evidence type="ECO:0000313" key="2">
    <source>
        <dbReference type="EMBL" id="PQP92934.1"/>
    </source>
</evidence>
<evidence type="ECO:0000313" key="3">
    <source>
        <dbReference type="Proteomes" id="UP000250321"/>
    </source>
</evidence>
<feature type="compositionally biased region" description="Acidic residues" evidence="1">
    <location>
        <begin position="1"/>
        <end position="15"/>
    </location>
</feature>
<evidence type="ECO:0000256" key="1">
    <source>
        <dbReference type="SAM" id="MobiDB-lite"/>
    </source>
</evidence>
<comment type="caution">
    <text evidence="2">The sequence shown here is derived from an EMBL/GenBank/DDBJ whole genome shotgun (WGS) entry which is preliminary data.</text>
</comment>
<feature type="region of interest" description="Disordered" evidence="1">
    <location>
        <begin position="1"/>
        <end position="48"/>
    </location>
</feature>
<name>A0A314XGR6_PRUYE</name>
<dbReference type="EMBL" id="PJQY01002511">
    <property type="protein sequence ID" value="PQP92934.1"/>
    <property type="molecule type" value="Genomic_DNA"/>
</dbReference>
<keyword evidence="3" id="KW-1185">Reference proteome</keyword>
<organism evidence="2 3">
    <name type="scientific">Prunus yedoensis var. nudiflora</name>
    <dbReference type="NCBI Taxonomy" id="2094558"/>
    <lineage>
        <taxon>Eukaryota</taxon>
        <taxon>Viridiplantae</taxon>
        <taxon>Streptophyta</taxon>
        <taxon>Embryophyta</taxon>
        <taxon>Tracheophyta</taxon>
        <taxon>Spermatophyta</taxon>
        <taxon>Magnoliopsida</taxon>
        <taxon>eudicotyledons</taxon>
        <taxon>Gunneridae</taxon>
        <taxon>Pentapetalae</taxon>
        <taxon>rosids</taxon>
        <taxon>fabids</taxon>
        <taxon>Rosales</taxon>
        <taxon>Rosaceae</taxon>
        <taxon>Amygdaloideae</taxon>
        <taxon>Amygdaleae</taxon>
        <taxon>Prunus</taxon>
    </lineage>
</organism>
<feature type="compositionally biased region" description="Acidic residues" evidence="1">
    <location>
        <begin position="23"/>
        <end position="36"/>
    </location>
</feature>
<proteinExistence type="predicted"/>
<dbReference type="Proteomes" id="UP000250321">
    <property type="component" value="Unassembled WGS sequence"/>
</dbReference>
<sequence>MVFESGEGDEDEDLDDKGFREEVGDDDEGEGEEDEAVGFNGDEHEVRERVPGDEECVVELKLFPRILGEIVTCKFVTKFHVYNKAGSSVHYIASLN</sequence>
<accession>A0A314XGR6</accession>